<dbReference type="SUPFAM" id="SSF88723">
    <property type="entry name" value="PIN domain-like"/>
    <property type="match status" value="1"/>
</dbReference>
<dbReference type="Pfam" id="PF01850">
    <property type="entry name" value="PIN"/>
    <property type="match status" value="1"/>
</dbReference>
<reference evidence="2 3" key="1">
    <citation type="submission" date="2016-10" db="EMBL/GenBank/DDBJ databases">
        <title>Arsenicibacter rosenii gen. nov., sp. nov., an efficient arsenic-methylating bacterium isolated from an arsenic-contaminated paddy soil.</title>
        <authorList>
            <person name="Huang K."/>
        </authorList>
    </citation>
    <scope>NUCLEOTIDE SEQUENCE [LARGE SCALE GENOMIC DNA]</scope>
    <source>
        <strain evidence="2 3">SM-1</strain>
    </source>
</reference>
<evidence type="ECO:0000313" key="2">
    <source>
        <dbReference type="EMBL" id="OIN60075.1"/>
    </source>
</evidence>
<dbReference type="InterPro" id="IPR041705">
    <property type="entry name" value="PIN_Sll0205"/>
</dbReference>
<accession>A0A1S2VP84</accession>
<dbReference type="InterPro" id="IPR029060">
    <property type="entry name" value="PIN-like_dom_sf"/>
</dbReference>
<evidence type="ECO:0000259" key="1">
    <source>
        <dbReference type="Pfam" id="PF01850"/>
    </source>
</evidence>
<comment type="caution">
    <text evidence="2">The sequence shown here is derived from an EMBL/GenBank/DDBJ whole genome shotgun (WGS) entry which is preliminary data.</text>
</comment>
<dbReference type="EMBL" id="MORL01000002">
    <property type="protein sequence ID" value="OIN60075.1"/>
    <property type="molecule type" value="Genomic_DNA"/>
</dbReference>
<organism evidence="2 3">
    <name type="scientific">Arsenicibacter rosenii</name>
    <dbReference type="NCBI Taxonomy" id="1750698"/>
    <lineage>
        <taxon>Bacteria</taxon>
        <taxon>Pseudomonadati</taxon>
        <taxon>Bacteroidota</taxon>
        <taxon>Cytophagia</taxon>
        <taxon>Cytophagales</taxon>
        <taxon>Spirosomataceae</taxon>
        <taxon>Arsenicibacter</taxon>
    </lineage>
</organism>
<dbReference type="Proteomes" id="UP000181790">
    <property type="component" value="Unassembled WGS sequence"/>
</dbReference>
<proteinExistence type="predicted"/>
<protein>
    <submittedName>
        <fullName evidence="2">Twitching motility protein PilT</fullName>
    </submittedName>
</protein>
<dbReference type="Gene3D" id="3.40.50.1010">
    <property type="entry name" value="5'-nuclease"/>
    <property type="match status" value="1"/>
</dbReference>
<evidence type="ECO:0000313" key="3">
    <source>
        <dbReference type="Proteomes" id="UP000181790"/>
    </source>
</evidence>
<keyword evidence="3" id="KW-1185">Reference proteome</keyword>
<dbReference type="OrthoDB" id="9798990at2"/>
<dbReference type="PANTHER" id="PTHR36173:SF2">
    <property type="entry name" value="RIBONUCLEASE VAPC16"/>
    <property type="match status" value="1"/>
</dbReference>
<gene>
    <name evidence="2" type="ORF">BLX24_04290</name>
</gene>
<dbReference type="RefSeq" id="WP_071501870.1">
    <property type="nucleotide sequence ID" value="NZ_MORL01000002.1"/>
</dbReference>
<dbReference type="InterPro" id="IPR002716">
    <property type="entry name" value="PIN_dom"/>
</dbReference>
<dbReference type="CDD" id="cd09872">
    <property type="entry name" value="PIN_Sll0205-like"/>
    <property type="match status" value="1"/>
</dbReference>
<dbReference type="AlphaFoldDB" id="A0A1S2VP84"/>
<dbReference type="InterPro" id="IPR052919">
    <property type="entry name" value="TA_system_RNase"/>
</dbReference>
<dbReference type="PANTHER" id="PTHR36173">
    <property type="entry name" value="RIBONUCLEASE VAPC16-RELATED"/>
    <property type="match status" value="1"/>
</dbReference>
<name>A0A1S2VP84_9BACT</name>
<feature type="domain" description="PIN" evidence="1">
    <location>
        <begin position="3"/>
        <end position="115"/>
    </location>
</feature>
<sequence length="131" mass="15190">MQYLIDTHTFLWFVAKSDELSTTARDLLESDHNEIFLSIASLWEISIKNSLGKLAIEGGYETVIDDVIENDITILPVNFAHTVLQNKLPLFHRDPFDRIIVSQSIVEGFNIISRDLLHDPYLEEQTVYRIW</sequence>